<keyword evidence="3 5" id="KW-1133">Transmembrane helix</keyword>
<dbReference type="Pfam" id="PF04172">
    <property type="entry name" value="LrgB"/>
    <property type="match status" value="1"/>
</dbReference>
<comment type="caution">
    <text evidence="6">The sequence shown here is derived from an EMBL/GenBank/DDBJ whole genome shotgun (WGS) entry which is preliminary data.</text>
</comment>
<dbReference type="GO" id="GO:0016020">
    <property type="term" value="C:membrane"/>
    <property type="evidence" value="ECO:0007669"/>
    <property type="project" value="UniProtKB-SubCell"/>
</dbReference>
<proteinExistence type="predicted"/>
<name>A0A8J2ZV06_9BACL</name>
<organism evidence="6 7">
    <name type="scientific">Pullulanibacillus pueri</name>
    <dbReference type="NCBI Taxonomy" id="1437324"/>
    <lineage>
        <taxon>Bacteria</taxon>
        <taxon>Bacillati</taxon>
        <taxon>Bacillota</taxon>
        <taxon>Bacilli</taxon>
        <taxon>Bacillales</taxon>
        <taxon>Sporolactobacillaceae</taxon>
        <taxon>Pullulanibacillus</taxon>
    </lineage>
</organism>
<dbReference type="AlphaFoldDB" id="A0A8J2ZV06"/>
<keyword evidence="2 5" id="KW-0812">Transmembrane</keyword>
<evidence type="ECO:0000256" key="1">
    <source>
        <dbReference type="ARBA" id="ARBA00004141"/>
    </source>
</evidence>
<reference evidence="6" key="2">
    <citation type="submission" date="2020-09" db="EMBL/GenBank/DDBJ databases">
        <authorList>
            <person name="Sun Q."/>
            <person name="Zhou Y."/>
        </authorList>
    </citation>
    <scope>NUCLEOTIDE SEQUENCE</scope>
    <source>
        <strain evidence="6">CGMCC 1.12777</strain>
    </source>
</reference>
<evidence type="ECO:0000256" key="2">
    <source>
        <dbReference type="ARBA" id="ARBA00022692"/>
    </source>
</evidence>
<dbReference type="EMBL" id="BMFV01000006">
    <property type="protein sequence ID" value="GGH78379.1"/>
    <property type="molecule type" value="Genomic_DNA"/>
</dbReference>
<comment type="subcellular location">
    <subcellularLocation>
        <location evidence="1">Membrane</location>
        <topology evidence="1">Multi-pass membrane protein</topology>
    </subcellularLocation>
</comment>
<dbReference type="NCBIfam" id="TIGR00659">
    <property type="entry name" value="CidB/LrgB family autolysis modulator"/>
    <property type="match status" value="1"/>
</dbReference>
<protein>
    <recommendedName>
        <fullName evidence="8">CidB/LrgB family autolysis modulator</fullName>
    </recommendedName>
</protein>
<evidence type="ECO:0008006" key="8">
    <source>
        <dbReference type="Google" id="ProtNLM"/>
    </source>
</evidence>
<dbReference type="InterPro" id="IPR005261">
    <property type="entry name" value="YohK-like"/>
</dbReference>
<feature type="transmembrane region" description="Helical" evidence="5">
    <location>
        <begin position="132"/>
        <end position="165"/>
    </location>
</feature>
<dbReference type="InterPro" id="IPR007300">
    <property type="entry name" value="CidB/LrgB"/>
</dbReference>
<reference evidence="6" key="1">
    <citation type="journal article" date="2014" name="Int. J. Syst. Evol. Microbiol.">
        <title>Complete genome sequence of Corynebacterium casei LMG S-19264T (=DSM 44701T), isolated from a smear-ripened cheese.</title>
        <authorList>
            <consortium name="US DOE Joint Genome Institute (JGI-PGF)"/>
            <person name="Walter F."/>
            <person name="Albersmeier A."/>
            <person name="Kalinowski J."/>
            <person name="Ruckert C."/>
        </authorList>
    </citation>
    <scope>NUCLEOTIDE SEQUENCE</scope>
    <source>
        <strain evidence="6">CGMCC 1.12777</strain>
    </source>
</reference>
<keyword evidence="7" id="KW-1185">Reference proteome</keyword>
<feature type="transmembrane region" description="Helical" evidence="5">
    <location>
        <begin position="86"/>
        <end position="112"/>
    </location>
</feature>
<evidence type="ECO:0000256" key="3">
    <source>
        <dbReference type="ARBA" id="ARBA00022989"/>
    </source>
</evidence>
<dbReference type="PANTHER" id="PTHR30249">
    <property type="entry name" value="PUTATIVE SEROTONIN TRANSPORTER"/>
    <property type="match status" value="1"/>
</dbReference>
<dbReference type="RefSeq" id="WP_188496460.1">
    <property type="nucleotide sequence ID" value="NZ_BMFV01000006.1"/>
</dbReference>
<feature type="transmembrane region" description="Helical" evidence="5">
    <location>
        <begin position="29"/>
        <end position="48"/>
    </location>
</feature>
<evidence type="ECO:0000313" key="6">
    <source>
        <dbReference type="EMBL" id="GGH78379.1"/>
    </source>
</evidence>
<evidence type="ECO:0000256" key="4">
    <source>
        <dbReference type="ARBA" id="ARBA00023136"/>
    </source>
</evidence>
<evidence type="ECO:0000313" key="7">
    <source>
        <dbReference type="Proteomes" id="UP000656813"/>
    </source>
</evidence>
<feature type="transmembrane region" description="Helical" evidence="5">
    <location>
        <begin position="60"/>
        <end position="80"/>
    </location>
</feature>
<gene>
    <name evidence="6" type="primary">ywbG</name>
    <name evidence="6" type="ORF">GCM10007096_11710</name>
</gene>
<evidence type="ECO:0000256" key="5">
    <source>
        <dbReference type="SAM" id="Phobius"/>
    </source>
</evidence>
<dbReference type="PANTHER" id="PTHR30249:SF3">
    <property type="entry name" value="MUREIN HYDROLASE EXPORT REGULATOR"/>
    <property type="match status" value="1"/>
</dbReference>
<accession>A0A8J2ZV06</accession>
<dbReference type="Proteomes" id="UP000656813">
    <property type="component" value="Unassembled WGS sequence"/>
</dbReference>
<keyword evidence="4 5" id="KW-0472">Membrane</keyword>
<sequence length="222" mass="24025">MIITLLFILLTLLIYYASKRLYRWSPKVYLTPLLVTPVVIVLLLLVTHVPFHSYNLGGKWLTAMLQPATIAFAVPLYKYFDVLKKHAIEILTSVFIGALMGMLSSALIAKWLHLDVSLMDSMIPRSITTPIAMNVSSLIGGIPTVTAIVVIMTGILGSIIGPLIIRLFHIDNDLARGVLFGTGAHGAGTSKAFELSSISGTISSVSMILAALFTLCLAPLLF</sequence>
<feature type="transmembrane region" description="Helical" evidence="5">
    <location>
        <begin position="198"/>
        <end position="221"/>
    </location>
</feature>